<evidence type="ECO:0000256" key="5">
    <source>
        <dbReference type="ARBA" id="ARBA00022630"/>
    </source>
</evidence>
<dbReference type="InterPro" id="IPR008333">
    <property type="entry name" value="Cbr1-like_FAD-bd_dom"/>
</dbReference>
<dbReference type="Pfam" id="PF00970">
    <property type="entry name" value="FAD_binding_6"/>
    <property type="match status" value="1"/>
</dbReference>
<dbReference type="SUPFAM" id="SSF52343">
    <property type="entry name" value="Ferredoxin reductase-like, C-terminal NADP-linked domain"/>
    <property type="match status" value="1"/>
</dbReference>
<evidence type="ECO:0000256" key="1">
    <source>
        <dbReference type="ARBA" id="ARBA00001974"/>
    </source>
</evidence>
<dbReference type="SUPFAM" id="SSF55856">
    <property type="entry name" value="Cytochrome b5-like heme/steroid binding domain"/>
    <property type="match status" value="1"/>
</dbReference>
<dbReference type="InterPro" id="IPR001834">
    <property type="entry name" value="CBR-like"/>
</dbReference>
<gene>
    <name evidence="19" type="ORF">CDD82_6754</name>
</gene>
<evidence type="ECO:0000256" key="11">
    <source>
        <dbReference type="ARBA" id="ARBA00023002"/>
    </source>
</evidence>
<keyword evidence="6" id="KW-0812">Transmembrane</keyword>
<dbReference type="EMBL" id="NJEU01000072">
    <property type="protein sequence ID" value="PHH82196.1"/>
    <property type="molecule type" value="Genomic_DNA"/>
</dbReference>
<feature type="domain" description="FAD-binding FR-type" evidence="18">
    <location>
        <begin position="214"/>
        <end position="318"/>
    </location>
</feature>
<dbReference type="PROSITE" id="PS51384">
    <property type="entry name" value="FAD_FR"/>
    <property type="match status" value="1"/>
</dbReference>
<evidence type="ECO:0000256" key="10">
    <source>
        <dbReference type="ARBA" id="ARBA00022989"/>
    </source>
</evidence>
<comment type="subcellular location">
    <subcellularLocation>
        <location evidence="2">Mitochondrion outer membrane</location>
        <topology evidence="2">Single-pass membrane protein</topology>
    </subcellularLocation>
</comment>
<dbReference type="Proteomes" id="UP000224854">
    <property type="component" value="Unassembled WGS sequence"/>
</dbReference>
<keyword evidence="7 16" id="KW-0479">Metal-binding</keyword>
<comment type="cofactor">
    <cofactor evidence="1 15">
        <name>FAD</name>
        <dbReference type="ChEBI" id="CHEBI:57692"/>
    </cofactor>
</comment>
<evidence type="ECO:0000256" key="8">
    <source>
        <dbReference type="ARBA" id="ARBA00022787"/>
    </source>
</evidence>
<protein>
    <recommendedName>
        <fullName evidence="21">Cytochrome-b5 reductase</fullName>
    </recommendedName>
</protein>
<keyword evidence="14" id="KW-0472">Membrane</keyword>
<dbReference type="SMART" id="SM01117">
    <property type="entry name" value="Cyt-b5"/>
    <property type="match status" value="1"/>
</dbReference>
<keyword evidence="20" id="KW-1185">Reference proteome</keyword>
<dbReference type="FunFam" id="3.40.50.80:FF:000019">
    <property type="entry name" value="NADH-cytochrome b5 reductase"/>
    <property type="match status" value="1"/>
</dbReference>
<dbReference type="Gene3D" id="3.10.120.10">
    <property type="entry name" value="Cytochrome b5-like heme/steroid binding domain"/>
    <property type="match status" value="1"/>
</dbReference>
<dbReference type="PRINTS" id="PR00371">
    <property type="entry name" value="FPNCR"/>
</dbReference>
<dbReference type="PRINTS" id="PR00363">
    <property type="entry name" value="CYTOCHROMEB5"/>
</dbReference>
<dbReference type="Gene3D" id="3.40.50.80">
    <property type="entry name" value="Nucleotide-binding domain of ferredoxin-NADP reductase (FNR) module"/>
    <property type="match status" value="1"/>
</dbReference>
<keyword evidence="8" id="KW-0496">Mitochondrion</keyword>
<comment type="similarity">
    <text evidence="3">Belongs to the flavoprotein pyridine nucleotide cytochrome reductase family.</text>
</comment>
<evidence type="ECO:0000259" key="18">
    <source>
        <dbReference type="PROSITE" id="PS51384"/>
    </source>
</evidence>
<evidence type="ECO:0000259" key="17">
    <source>
        <dbReference type="PROSITE" id="PS50255"/>
    </source>
</evidence>
<dbReference type="AlphaFoldDB" id="A0A2C5ZQB6"/>
<keyword evidence="11" id="KW-0560">Oxidoreductase</keyword>
<dbReference type="Pfam" id="PF00175">
    <property type="entry name" value="NAD_binding_1"/>
    <property type="match status" value="1"/>
</dbReference>
<evidence type="ECO:0000256" key="9">
    <source>
        <dbReference type="ARBA" id="ARBA00022827"/>
    </source>
</evidence>
<keyword evidence="4 16" id="KW-0349">Heme</keyword>
<proteinExistence type="inferred from homology"/>
<organism evidence="19 20">
    <name type="scientific">Ophiocordyceps australis</name>
    <dbReference type="NCBI Taxonomy" id="1399860"/>
    <lineage>
        <taxon>Eukaryota</taxon>
        <taxon>Fungi</taxon>
        <taxon>Dikarya</taxon>
        <taxon>Ascomycota</taxon>
        <taxon>Pezizomycotina</taxon>
        <taxon>Sordariomycetes</taxon>
        <taxon>Hypocreomycetidae</taxon>
        <taxon>Hypocreales</taxon>
        <taxon>Ophiocordycipitaceae</taxon>
        <taxon>Ophiocordyceps</taxon>
    </lineage>
</organism>
<reference evidence="19 20" key="1">
    <citation type="submission" date="2017-06" db="EMBL/GenBank/DDBJ databases">
        <title>Ant-infecting Ophiocordyceps genomes reveal a high diversity of potential behavioral manipulation genes and a possible major role for enterotoxins.</title>
        <authorList>
            <person name="De Bekker C."/>
            <person name="Evans H.C."/>
            <person name="Brachmann A."/>
            <person name="Hughes D.P."/>
        </authorList>
    </citation>
    <scope>NUCLEOTIDE SEQUENCE [LARGE SCALE GENOMIC DNA]</scope>
    <source>
        <strain evidence="19 20">1348a</strain>
    </source>
</reference>
<feature type="binding site" evidence="15">
    <location>
        <position position="268"/>
    </location>
    <ligand>
        <name>FAD</name>
        <dbReference type="ChEBI" id="CHEBI:57692"/>
    </ligand>
</feature>
<dbReference type="InterPro" id="IPR036400">
    <property type="entry name" value="Cyt_B5-like_heme/steroid_sf"/>
</dbReference>
<keyword evidence="8" id="KW-1000">Mitochondrion outer membrane</keyword>
<evidence type="ECO:0000313" key="19">
    <source>
        <dbReference type="EMBL" id="PHH82196.1"/>
    </source>
</evidence>
<dbReference type="Pfam" id="PF00173">
    <property type="entry name" value="Cyt-b5"/>
    <property type="match status" value="1"/>
</dbReference>
<feature type="binding site" evidence="15">
    <location>
        <position position="266"/>
    </location>
    <ligand>
        <name>FAD</name>
        <dbReference type="ChEBI" id="CHEBI:57692"/>
    </ligand>
</feature>
<feature type="binding site" evidence="15">
    <location>
        <position position="291"/>
    </location>
    <ligand>
        <name>FAD</name>
        <dbReference type="ChEBI" id="CHEBI:57692"/>
    </ligand>
</feature>
<dbReference type="InterPro" id="IPR039261">
    <property type="entry name" value="FNR_nucleotide-bd"/>
</dbReference>
<keyword evidence="12 16" id="KW-0408">Iron</keyword>
<dbReference type="InterPro" id="IPR017938">
    <property type="entry name" value="Riboflavin_synthase-like_b-brl"/>
</dbReference>
<dbReference type="GO" id="GO:0005741">
    <property type="term" value="C:mitochondrial outer membrane"/>
    <property type="evidence" value="ECO:0007669"/>
    <property type="project" value="UniProtKB-SubCell"/>
</dbReference>
<evidence type="ECO:0008006" key="21">
    <source>
        <dbReference type="Google" id="ProtNLM"/>
    </source>
</evidence>
<dbReference type="PANTHER" id="PTHR19370">
    <property type="entry name" value="NADH-CYTOCHROME B5 REDUCTASE"/>
    <property type="match status" value="1"/>
</dbReference>
<dbReference type="GO" id="GO:0005783">
    <property type="term" value="C:endoplasmic reticulum"/>
    <property type="evidence" value="ECO:0007669"/>
    <property type="project" value="TreeGrafter"/>
</dbReference>
<feature type="binding site" evidence="15">
    <location>
        <position position="285"/>
    </location>
    <ligand>
        <name>FAD</name>
        <dbReference type="ChEBI" id="CHEBI:57692"/>
    </ligand>
</feature>
<dbReference type="InterPro" id="IPR001433">
    <property type="entry name" value="OxRdtase_FAD/NAD-bd"/>
</dbReference>
<dbReference type="InterPro" id="IPR001709">
    <property type="entry name" value="Flavoprot_Pyr_Nucl_cyt_Rdtase"/>
</dbReference>
<evidence type="ECO:0000256" key="4">
    <source>
        <dbReference type="ARBA" id="ARBA00022617"/>
    </source>
</evidence>
<sequence length="457" mass="49950">MAEHSVKEVSQHSTGDDAWMVIHGKVYDVTKYLHDHPGGPEVLAESAGTDASEAFDNVGHSEDAMEIMDKFCIGPLAGYKKKAAVKPPRVSTNLAKSASSTTKRQKQLPKFISVGIFSGTMYLVYRLCQRHYSSLPRLVKSQAAHVTGGSQGFGFFKGLLFGAGVFAIFDTAAVQAFIRKAIQAKSYTEYPAHIKLPRTVATNELLQRGWLDPVEYKPLPLSDKKMLSHDVCRLTFKLPSADTVIGLPIGQHVAIKASVDGETVSRSYTPTSNNSDKGILQLTIKMYANGKLTNGYLNKLAVGDEVLFRGPKGAMRYHRNLCANLGMICGGTGITPMFQLIRAICQDDRDVTNVSLIFANKTEEDILLRKQLDEFAKGYSNVSVYYLIDHPPADWKYGSGHVNQDLISQKIPGPDGDTKVLLCGPPGLVNASKKSLVNLGFKEPGASAKMDDEIFLF</sequence>
<dbReference type="SUPFAM" id="SSF63380">
    <property type="entry name" value="Riboflavin synthase domain-like"/>
    <property type="match status" value="1"/>
</dbReference>
<dbReference type="PANTHER" id="PTHR19370:SF178">
    <property type="entry name" value="CYTOCHROME-B5 REDUCTASE"/>
    <property type="match status" value="1"/>
</dbReference>
<keyword evidence="13" id="KW-0520">NAD</keyword>
<dbReference type="PROSITE" id="PS50255">
    <property type="entry name" value="CYTOCHROME_B5_2"/>
    <property type="match status" value="1"/>
</dbReference>
<evidence type="ECO:0000313" key="20">
    <source>
        <dbReference type="Proteomes" id="UP000224854"/>
    </source>
</evidence>
<evidence type="ECO:0000256" key="14">
    <source>
        <dbReference type="ARBA" id="ARBA00023136"/>
    </source>
</evidence>
<evidence type="ECO:0000256" key="3">
    <source>
        <dbReference type="ARBA" id="ARBA00006105"/>
    </source>
</evidence>
<accession>A0A2C5ZQB6</accession>
<dbReference type="GO" id="GO:0016491">
    <property type="term" value="F:oxidoreductase activity"/>
    <property type="evidence" value="ECO:0007669"/>
    <property type="project" value="UniProtKB-KW"/>
</dbReference>
<dbReference type="InterPro" id="IPR018506">
    <property type="entry name" value="Cyt_B5_heme-BS"/>
</dbReference>
<dbReference type="OrthoDB" id="432685at2759"/>
<keyword evidence="9 15" id="KW-0274">FAD</keyword>
<evidence type="ECO:0000256" key="2">
    <source>
        <dbReference type="ARBA" id="ARBA00004572"/>
    </source>
</evidence>
<name>A0A2C5ZQB6_9HYPO</name>
<keyword evidence="5 15" id="KW-0285">Flavoprotein</keyword>
<evidence type="ECO:0000256" key="16">
    <source>
        <dbReference type="RuleBase" id="RU362121"/>
    </source>
</evidence>
<dbReference type="Gene3D" id="2.40.30.10">
    <property type="entry name" value="Translation factors"/>
    <property type="match status" value="1"/>
</dbReference>
<comment type="similarity">
    <text evidence="16">Belongs to the cytochrome b5 family.</text>
</comment>
<keyword evidence="10" id="KW-1133">Transmembrane helix</keyword>
<evidence type="ECO:0000256" key="6">
    <source>
        <dbReference type="ARBA" id="ARBA00022692"/>
    </source>
</evidence>
<dbReference type="GO" id="GO:0020037">
    <property type="term" value="F:heme binding"/>
    <property type="evidence" value="ECO:0007669"/>
    <property type="project" value="UniProtKB-UniRule"/>
</dbReference>
<evidence type="ECO:0000256" key="12">
    <source>
        <dbReference type="ARBA" id="ARBA00023004"/>
    </source>
</evidence>
<feature type="domain" description="Cytochrome b5 heme-binding" evidence="17">
    <location>
        <begin position="1"/>
        <end position="77"/>
    </location>
</feature>
<comment type="caution">
    <text evidence="19">The sequence shown here is derived from an EMBL/GenBank/DDBJ whole genome shotgun (WGS) entry which is preliminary data.</text>
</comment>
<evidence type="ECO:0000256" key="13">
    <source>
        <dbReference type="ARBA" id="ARBA00023027"/>
    </source>
</evidence>
<dbReference type="PROSITE" id="PS00191">
    <property type="entry name" value="CYTOCHROME_B5_1"/>
    <property type="match status" value="1"/>
</dbReference>
<evidence type="ECO:0000256" key="7">
    <source>
        <dbReference type="ARBA" id="ARBA00022723"/>
    </source>
</evidence>
<dbReference type="GO" id="GO:0046872">
    <property type="term" value="F:metal ion binding"/>
    <property type="evidence" value="ECO:0007669"/>
    <property type="project" value="UniProtKB-UniRule"/>
</dbReference>
<dbReference type="InterPro" id="IPR001199">
    <property type="entry name" value="Cyt_B5-like_heme/steroid-bd"/>
</dbReference>
<dbReference type="InterPro" id="IPR017927">
    <property type="entry name" value="FAD-bd_FR_type"/>
</dbReference>
<dbReference type="FunFam" id="3.10.120.10:FF:000002">
    <property type="entry name" value="Cytochrome b5 type B"/>
    <property type="match status" value="1"/>
</dbReference>
<dbReference type="CDD" id="cd06183">
    <property type="entry name" value="cyt_b5_reduct_like"/>
    <property type="match status" value="1"/>
</dbReference>
<feature type="binding site" evidence="15">
    <location>
        <position position="335"/>
    </location>
    <ligand>
        <name>FAD</name>
        <dbReference type="ChEBI" id="CHEBI:57692"/>
    </ligand>
</feature>
<evidence type="ECO:0000256" key="15">
    <source>
        <dbReference type="PIRSR" id="PIRSR601834-1"/>
    </source>
</evidence>
<dbReference type="PRINTS" id="PR00406">
    <property type="entry name" value="CYTB5RDTASE"/>
</dbReference>